<organism evidence="2 3">
    <name type="scientific">Frankia torreyi</name>
    <dbReference type="NCBI Taxonomy" id="1856"/>
    <lineage>
        <taxon>Bacteria</taxon>
        <taxon>Bacillati</taxon>
        <taxon>Actinomycetota</taxon>
        <taxon>Actinomycetes</taxon>
        <taxon>Frankiales</taxon>
        <taxon>Frankiaceae</taxon>
        <taxon>Frankia</taxon>
    </lineage>
</organism>
<dbReference type="Proteomes" id="UP000032545">
    <property type="component" value="Unassembled WGS sequence"/>
</dbReference>
<feature type="region of interest" description="Disordered" evidence="1">
    <location>
        <begin position="1"/>
        <end position="23"/>
    </location>
</feature>
<protein>
    <submittedName>
        <fullName evidence="2">Uncharacterized protein</fullName>
    </submittedName>
</protein>
<name>A0A0D8B8P2_9ACTN</name>
<accession>A0A0D8B8P2</accession>
<reference evidence="3" key="1">
    <citation type="submission" date="2015-02" db="EMBL/GenBank/DDBJ databases">
        <title>Draft Genome of Frankia sp. CpI1-S.</title>
        <authorList>
            <person name="Oshone R.T."/>
            <person name="Ngom M."/>
            <person name="Ghodhbane-Gtari F."/>
            <person name="Gtari M."/>
            <person name="Morris K."/>
            <person name="Thomas K."/>
            <person name="Sen A."/>
            <person name="Tisa L.S."/>
        </authorList>
    </citation>
    <scope>NUCLEOTIDE SEQUENCE [LARGE SCALE GENOMIC DNA]</scope>
    <source>
        <strain evidence="3">CpI1-S</strain>
    </source>
</reference>
<gene>
    <name evidence="2" type="ORF">FF36_05163</name>
</gene>
<evidence type="ECO:0000313" key="2">
    <source>
        <dbReference type="EMBL" id="KJE20571.1"/>
    </source>
</evidence>
<dbReference type="RefSeq" id="WP_044887646.1">
    <property type="nucleotide sequence ID" value="NZ_JYFN01000057.1"/>
</dbReference>
<reference evidence="2 3" key="2">
    <citation type="journal article" date="2016" name="Genome Announc.">
        <title>Permanent Draft Genome Sequences for Two Variants of Frankia sp. Strain CpI1, the First Frankia Strain Isolated from Root Nodules of Comptonia peregrina.</title>
        <authorList>
            <person name="Oshone R."/>
            <person name="Hurst S.G.IV."/>
            <person name="Abebe-Akele F."/>
            <person name="Simpson S."/>
            <person name="Morris K."/>
            <person name="Thomas W.K."/>
            <person name="Tisa L.S."/>
        </authorList>
    </citation>
    <scope>NUCLEOTIDE SEQUENCE [LARGE SCALE GENOMIC DNA]</scope>
    <source>
        <strain evidence="3">CpI1-S</strain>
    </source>
</reference>
<keyword evidence="3" id="KW-1185">Reference proteome</keyword>
<dbReference type="OrthoDB" id="3218404at2"/>
<dbReference type="AlphaFoldDB" id="A0A0D8B8P2"/>
<proteinExistence type="predicted"/>
<dbReference type="PATRIC" id="fig|1502723.3.peg.5368"/>
<comment type="caution">
    <text evidence="2">The sequence shown here is derived from an EMBL/GenBank/DDBJ whole genome shotgun (WGS) entry which is preliminary data.</text>
</comment>
<evidence type="ECO:0000313" key="3">
    <source>
        <dbReference type="Proteomes" id="UP000032545"/>
    </source>
</evidence>
<feature type="compositionally biased region" description="Pro residues" evidence="1">
    <location>
        <begin position="1"/>
        <end position="10"/>
    </location>
</feature>
<dbReference type="EMBL" id="JYFN01000057">
    <property type="protein sequence ID" value="KJE20571.1"/>
    <property type="molecule type" value="Genomic_DNA"/>
</dbReference>
<evidence type="ECO:0000256" key="1">
    <source>
        <dbReference type="SAM" id="MobiDB-lite"/>
    </source>
</evidence>
<sequence>MHPAPAPTAPKKPAAKADAVDPARRQRIAAQVCQDYQADRLQPHEVIVKANGEIWIDRCGTYPDAVPFQVGRWS</sequence>